<protein>
    <recommendedName>
        <fullName evidence="3">YCII-related domain-containing protein</fullName>
    </recommendedName>
</protein>
<name>A0A0C3Q0T1_9AGAM</name>
<gene>
    <name evidence="1" type="ORF">M407DRAFT_196882</name>
</gene>
<evidence type="ECO:0000313" key="2">
    <source>
        <dbReference type="Proteomes" id="UP000054248"/>
    </source>
</evidence>
<dbReference type="InterPro" id="IPR011008">
    <property type="entry name" value="Dimeric_a/b-barrel"/>
</dbReference>
<dbReference type="InterPro" id="IPR051807">
    <property type="entry name" value="Sec-metab_biosynth-assoc"/>
</dbReference>
<dbReference type="EMBL" id="KN823712">
    <property type="protein sequence ID" value="KIO16011.1"/>
    <property type="molecule type" value="Genomic_DNA"/>
</dbReference>
<keyword evidence="2" id="KW-1185">Reference proteome</keyword>
<reference evidence="2" key="2">
    <citation type="submission" date="2015-01" db="EMBL/GenBank/DDBJ databases">
        <title>Evolutionary Origins and Diversification of the Mycorrhizal Mutualists.</title>
        <authorList>
            <consortium name="DOE Joint Genome Institute"/>
            <consortium name="Mycorrhizal Genomics Consortium"/>
            <person name="Kohler A."/>
            <person name="Kuo A."/>
            <person name="Nagy L.G."/>
            <person name="Floudas D."/>
            <person name="Copeland A."/>
            <person name="Barry K.W."/>
            <person name="Cichocki N."/>
            <person name="Veneault-Fourrey C."/>
            <person name="LaButti K."/>
            <person name="Lindquist E.A."/>
            <person name="Lipzen A."/>
            <person name="Lundell T."/>
            <person name="Morin E."/>
            <person name="Murat C."/>
            <person name="Riley R."/>
            <person name="Ohm R."/>
            <person name="Sun H."/>
            <person name="Tunlid A."/>
            <person name="Henrissat B."/>
            <person name="Grigoriev I.V."/>
            <person name="Hibbett D.S."/>
            <person name="Martin F."/>
        </authorList>
    </citation>
    <scope>NUCLEOTIDE SEQUENCE [LARGE SCALE GENOMIC DNA]</scope>
    <source>
        <strain evidence="2">MUT 4182</strain>
    </source>
</reference>
<dbReference type="PANTHER" id="PTHR33606">
    <property type="entry name" value="PROTEIN YCII"/>
    <property type="match status" value="1"/>
</dbReference>
<dbReference type="SUPFAM" id="SSF54909">
    <property type="entry name" value="Dimeric alpha+beta barrel"/>
    <property type="match status" value="1"/>
</dbReference>
<dbReference type="OrthoDB" id="5519740at2759"/>
<accession>A0A0C3Q0T1</accession>
<dbReference type="PANTHER" id="PTHR33606:SF3">
    <property type="entry name" value="PROTEIN YCII"/>
    <property type="match status" value="1"/>
</dbReference>
<organism evidence="1 2">
    <name type="scientific">Tulasnella calospora MUT 4182</name>
    <dbReference type="NCBI Taxonomy" id="1051891"/>
    <lineage>
        <taxon>Eukaryota</taxon>
        <taxon>Fungi</taxon>
        <taxon>Dikarya</taxon>
        <taxon>Basidiomycota</taxon>
        <taxon>Agaricomycotina</taxon>
        <taxon>Agaricomycetes</taxon>
        <taxon>Cantharellales</taxon>
        <taxon>Tulasnellaceae</taxon>
        <taxon>Tulasnella</taxon>
    </lineage>
</organism>
<dbReference type="Proteomes" id="UP000054248">
    <property type="component" value="Unassembled WGS sequence"/>
</dbReference>
<evidence type="ECO:0008006" key="3">
    <source>
        <dbReference type="Google" id="ProtNLM"/>
    </source>
</evidence>
<dbReference type="Gene3D" id="3.30.70.1060">
    <property type="entry name" value="Dimeric alpha+beta barrel"/>
    <property type="match status" value="1"/>
</dbReference>
<proteinExistence type="predicted"/>
<evidence type="ECO:0000313" key="1">
    <source>
        <dbReference type="EMBL" id="KIO16011.1"/>
    </source>
</evidence>
<sequence>MSVELPSGKSIFAVWAPDSDAPGTMELRMKVGPAHGAKLGADPNNRVAGPLICPESPAEGGTKIFGSLVLFEANSLEEVREKIEQDIYWTSGVWDKSKLTILPFLQRSGSVNVA</sequence>
<dbReference type="AlphaFoldDB" id="A0A0C3Q0T1"/>
<reference evidence="1 2" key="1">
    <citation type="submission" date="2014-04" db="EMBL/GenBank/DDBJ databases">
        <authorList>
            <consortium name="DOE Joint Genome Institute"/>
            <person name="Kuo A."/>
            <person name="Girlanda M."/>
            <person name="Perotto S."/>
            <person name="Kohler A."/>
            <person name="Nagy L.G."/>
            <person name="Floudas D."/>
            <person name="Copeland A."/>
            <person name="Barry K.W."/>
            <person name="Cichocki N."/>
            <person name="Veneault-Fourrey C."/>
            <person name="LaButti K."/>
            <person name="Lindquist E.A."/>
            <person name="Lipzen A."/>
            <person name="Lundell T."/>
            <person name="Morin E."/>
            <person name="Murat C."/>
            <person name="Sun H."/>
            <person name="Tunlid A."/>
            <person name="Henrissat B."/>
            <person name="Grigoriev I.V."/>
            <person name="Hibbett D.S."/>
            <person name="Martin F."/>
            <person name="Nordberg H.P."/>
            <person name="Cantor M.N."/>
            <person name="Hua S.X."/>
        </authorList>
    </citation>
    <scope>NUCLEOTIDE SEQUENCE [LARGE SCALE GENOMIC DNA]</scope>
    <source>
        <strain evidence="1 2">MUT 4182</strain>
    </source>
</reference>
<dbReference type="HOGENOM" id="CLU_110355_2_1_1"/>